<dbReference type="AlphaFoldDB" id="A0A9N9N6L6"/>
<reference evidence="1" key="1">
    <citation type="submission" date="2021-06" db="EMBL/GenBank/DDBJ databases">
        <authorList>
            <person name="Kallberg Y."/>
            <person name="Tangrot J."/>
            <person name="Rosling A."/>
        </authorList>
    </citation>
    <scope>NUCLEOTIDE SEQUENCE</scope>
    <source>
        <strain evidence="1">MA453B</strain>
    </source>
</reference>
<name>A0A9N9N6L6_9GLOM</name>
<dbReference type="OrthoDB" id="2392499at2759"/>
<comment type="caution">
    <text evidence="1">The sequence shown here is derived from an EMBL/GenBank/DDBJ whole genome shotgun (WGS) entry which is preliminary data.</text>
</comment>
<evidence type="ECO:0000313" key="1">
    <source>
        <dbReference type="EMBL" id="CAG8706939.1"/>
    </source>
</evidence>
<keyword evidence="2" id="KW-1185">Reference proteome</keyword>
<proteinExistence type="predicted"/>
<organism evidence="1 2">
    <name type="scientific">Dentiscutata erythropus</name>
    <dbReference type="NCBI Taxonomy" id="1348616"/>
    <lineage>
        <taxon>Eukaryota</taxon>
        <taxon>Fungi</taxon>
        <taxon>Fungi incertae sedis</taxon>
        <taxon>Mucoromycota</taxon>
        <taxon>Glomeromycotina</taxon>
        <taxon>Glomeromycetes</taxon>
        <taxon>Diversisporales</taxon>
        <taxon>Gigasporaceae</taxon>
        <taxon>Dentiscutata</taxon>
    </lineage>
</organism>
<evidence type="ECO:0000313" key="2">
    <source>
        <dbReference type="Proteomes" id="UP000789405"/>
    </source>
</evidence>
<sequence>KFQIANNSQVLERTIFNSLINDLEYVLEEDVESIGLTNESLIFDDIEAESINKDELDYNIEINPFLFDKISFERARALAKADENSDTIFLNNVSDNSDELTSSEFNLESTTSNSSLKLGHIDLTNLEHKHEVNSETAIAFGKALGNAT</sequence>
<feature type="non-terminal residue" evidence="1">
    <location>
        <position position="1"/>
    </location>
</feature>
<protein>
    <submittedName>
        <fullName evidence="1">17962_t:CDS:1</fullName>
    </submittedName>
</protein>
<gene>
    <name evidence="1" type="ORF">DERYTH_LOCUS13342</name>
</gene>
<dbReference type="Proteomes" id="UP000789405">
    <property type="component" value="Unassembled WGS sequence"/>
</dbReference>
<accession>A0A9N9N6L6</accession>
<dbReference type="EMBL" id="CAJVPY010009291">
    <property type="protein sequence ID" value="CAG8706939.1"/>
    <property type="molecule type" value="Genomic_DNA"/>
</dbReference>